<protein>
    <submittedName>
        <fullName evidence="1">Uncharacterized protein</fullName>
    </submittedName>
</protein>
<dbReference type="Proteomes" id="UP001295684">
    <property type="component" value="Unassembled WGS sequence"/>
</dbReference>
<organism evidence="1 2">
    <name type="scientific">Euplotes crassus</name>
    <dbReference type="NCBI Taxonomy" id="5936"/>
    <lineage>
        <taxon>Eukaryota</taxon>
        <taxon>Sar</taxon>
        <taxon>Alveolata</taxon>
        <taxon>Ciliophora</taxon>
        <taxon>Intramacronucleata</taxon>
        <taxon>Spirotrichea</taxon>
        <taxon>Hypotrichia</taxon>
        <taxon>Euplotida</taxon>
        <taxon>Euplotidae</taxon>
        <taxon>Moneuplotes</taxon>
    </lineage>
</organism>
<keyword evidence="2" id="KW-1185">Reference proteome</keyword>
<dbReference type="EMBL" id="CAMPGE010009580">
    <property type="protein sequence ID" value="CAI2368447.1"/>
    <property type="molecule type" value="Genomic_DNA"/>
</dbReference>
<name>A0AAD1UGY7_EUPCR</name>
<gene>
    <name evidence="1" type="ORF">ECRASSUSDP1_LOCUS9739</name>
</gene>
<evidence type="ECO:0000313" key="2">
    <source>
        <dbReference type="Proteomes" id="UP001295684"/>
    </source>
</evidence>
<comment type="caution">
    <text evidence="1">The sequence shown here is derived from an EMBL/GenBank/DDBJ whole genome shotgun (WGS) entry which is preliminary data.</text>
</comment>
<reference evidence="1" key="1">
    <citation type="submission" date="2023-07" db="EMBL/GenBank/DDBJ databases">
        <authorList>
            <consortium name="AG Swart"/>
            <person name="Singh M."/>
            <person name="Singh A."/>
            <person name="Seah K."/>
            <person name="Emmerich C."/>
        </authorList>
    </citation>
    <scope>NUCLEOTIDE SEQUENCE</scope>
    <source>
        <strain evidence="1">DP1</strain>
    </source>
</reference>
<dbReference type="AlphaFoldDB" id="A0AAD1UGY7"/>
<evidence type="ECO:0000313" key="1">
    <source>
        <dbReference type="EMBL" id="CAI2368447.1"/>
    </source>
</evidence>
<sequence>MHSLQVPLNSFQMRTSSLSHRKQLHRASVVNDKVPRQYFGDEESFKACDISKNPDTKHPRKLNLAPIKTALKMREIKPSKSGCVIIRTIGIS</sequence>
<accession>A0AAD1UGY7</accession>
<proteinExistence type="predicted"/>